<organism evidence="2 3">
    <name type="scientific">Megasphaera hominis</name>
    <dbReference type="NCBI Taxonomy" id="159836"/>
    <lineage>
        <taxon>Bacteria</taxon>
        <taxon>Bacillati</taxon>
        <taxon>Bacillota</taxon>
        <taxon>Negativicutes</taxon>
        <taxon>Veillonellales</taxon>
        <taxon>Veillonellaceae</taxon>
        <taxon>Megasphaera</taxon>
    </lineage>
</organism>
<comment type="caution">
    <text evidence="2">The sequence shown here is derived from an EMBL/GenBank/DDBJ whole genome shotgun (WGS) entry which is preliminary data.</text>
</comment>
<proteinExistence type="predicted"/>
<dbReference type="RefSeq" id="WP_186503983.1">
    <property type="nucleotide sequence ID" value="NZ_JACOGK010000030.1"/>
</dbReference>
<dbReference type="EMBL" id="JACOGK010000030">
    <property type="protein sequence ID" value="MBC3537531.1"/>
    <property type="molecule type" value="Genomic_DNA"/>
</dbReference>
<gene>
    <name evidence="2" type="ORF">H8J70_09730</name>
</gene>
<reference evidence="2 3" key="1">
    <citation type="submission" date="2020-08" db="EMBL/GenBank/DDBJ databases">
        <authorList>
            <person name="Liu C."/>
            <person name="Sun Q."/>
        </authorList>
    </citation>
    <scope>NUCLEOTIDE SEQUENCE [LARGE SCALE GENOMIC DNA]</scope>
    <source>
        <strain evidence="2 3">NSJ-59</strain>
    </source>
</reference>
<evidence type="ECO:0000313" key="2">
    <source>
        <dbReference type="EMBL" id="MBC3537531.1"/>
    </source>
</evidence>
<dbReference type="Proteomes" id="UP000606870">
    <property type="component" value="Unassembled WGS sequence"/>
</dbReference>
<evidence type="ECO:0000313" key="3">
    <source>
        <dbReference type="Proteomes" id="UP000606870"/>
    </source>
</evidence>
<accession>A0ABR6VMF1</accession>
<protein>
    <submittedName>
        <fullName evidence="2">Uncharacterized protein</fullName>
    </submittedName>
</protein>
<sequence length="126" mass="14477">MKKKLVLVFLLLCTYCMPAFADSWHYLCQTAEGTKFYIDEDSMLRDNMNAVVKLKLLDIIGTWRIEQARLNRSMRNIVVTSFVDYYPDGSIKGGGPVRQPEYVYIEPNVAAASVYLYLWPDAELVP</sequence>
<feature type="chain" id="PRO_5046107665" evidence="1">
    <location>
        <begin position="22"/>
        <end position="126"/>
    </location>
</feature>
<feature type="signal peptide" evidence="1">
    <location>
        <begin position="1"/>
        <end position="21"/>
    </location>
</feature>
<keyword evidence="1" id="KW-0732">Signal</keyword>
<name>A0ABR6VMF1_9FIRM</name>
<evidence type="ECO:0000256" key="1">
    <source>
        <dbReference type="SAM" id="SignalP"/>
    </source>
</evidence>
<keyword evidence="3" id="KW-1185">Reference proteome</keyword>